<feature type="transmembrane region" description="Helical" evidence="1">
    <location>
        <begin position="59"/>
        <end position="85"/>
    </location>
</feature>
<dbReference type="Proteomes" id="UP000198604">
    <property type="component" value="Unassembled WGS sequence"/>
</dbReference>
<evidence type="ECO:0000256" key="1">
    <source>
        <dbReference type="SAM" id="Phobius"/>
    </source>
</evidence>
<dbReference type="PANTHER" id="PTHR46211:SF8">
    <property type="entry name" value="PHOSPHODIESTERASE"/>
    <property type="match status" value="1"/>
</dbReference>
<dbReference type="STRING" id="1608583.BN1356_00396"/>
<dbReference type="InterPro" id="IPR030395">
    <property type="entry name" value="GP_PDE_dom"/>
</dbReference>
<feature type="transmembrane region" description="Helical" evidence="1">
    <location>
        <begin position="97"/>
        <end position="116"/>
    </location>
</feature>
<protein>
    <submittedName>
        <fullName evidence="3">Glycerophosphoryl diester phosphodiesterase</fullName>
    </submittedName>
</protein>
<feature type="transmembrane region" description="Helical" evidence="1">
    <location>
        <begin position="21"/>
        <end position="47"/>
    </location>
</feature>
<dbReference type="Pfam" id="PF03009">
    <property type="entry name" value="GDPD"/>
    <property type="match status" value="1"/>
</dbReference>
<evidence type="ECO:0000313" key="3">
    <source>
        <dbReference type="EMBL" id="CQR24025.1"/>
    </source>
</evidence>
<dbReference type="PANTHER" id="PTHR46211">
    <property type="entry name" value="GLYCEROPHOSPHORYL DIESTER PHOSPHODIESTERASE"/>
    <property type="match status" value="1"/>
</dbReference>
<dbReference type="OrthoDB" id="384721at2"/>
<evidence type="ECO:0000313" key="4">
    <source>
        <dbReference type="Proteomes" id="UP000198604"/>
    </source>
</evidence>
<feature type="domain" description="GP-PDE" evidence="2">
    <location>
        <begin position="127"/>
        <end position="357"/>
    </location>
</feature>
<dbReference type="Gene3D" id="3.20.20.190">
    <property type="entry name" value="Phosphatidylinositol (PI) phosphodiesterase"/>
    <property type="match status" value="1"/>
</dbReference>
<keyword evidence="1" id="KW-0812">Transmembrane</keyword>
<dbReference type="PROSITE" id="PS51704">
    <property type="entry name" value="GP_PDE"/>
    <property type="match status" value="1"/>
</dbReference>
<accession>A0A0E4H3P6</accession>
<dbReference type="EMBL" id="CTEN01000001">
    <property type="protein sequence ID" value="CQR24025.1"/>
    <property type="molecule type" value="Genomic_DNA"/>
</dbReference>
<reference evidence="4" key="1">
    <citation type="submission" date="2015-03" db="EMBL/GenBank/DDBJ databases">
        <authorList>
            <person name="Urmite Genomes"/>
        </authorList>
    </citation>
    <scope>NUCLEOTIDE SEQUENCE [LARGE SCALE GENOMIC DNA]</scope>
    <source>
        <strain evidence="4">FF10</strain>
    </source>
</reference>
<dbReference type="RefSeq" id="WP_093649741.1">
    <property type="nucleotide sequence ID" value="NZ_CTEN01000001.1"/>
</dbReference>
<dbReference type="InterPro" id="IPR017946">
    <property type="entry name" value="PLC-like_Pdiesterase_TIM-brl"/>
</dbReference>
<evidence type="ECO:0000259" key="2">
    <source>
        <dbReference type="PROSITE" id="PS51704"/>
    </source>
</evidence>
<sequence>MTKRHGLTRHRNRVKRPTWMKIFICLLTPLVGFGIWYLINLGIYYYLPYINSHFLQYTPLFYFIVCGLLYSGLIPILFISLWVWGKIISEEKMKVRFWRPIVLSLVVMVPIFVHYFKQAQIEVDKLPQIIAHRSLNNKNAAENTIQALQLTSQDKPDLVEIDIYETADLEFVVFHNGTLVEVANIYKRPHDLTLAELTQITFTDPSSGIEGTIPSFDAMLDEAEKLGQKLLIDFKTYKADSPEMVDNFLAKYQSRLEKGHHQVQSSDAELMRKILKHSPKFETFLISNSILEHDIPGLTGYSVPLLELTDDLYSYLVINNKKIYAWTINDSQGVLNAEFLEVNAIITDYLGKTRNELEEIKKDRDYSFLYYKQLYNLFIFPMI</sequence>
<organism evidence="3 4">
    <name type="scientific">Streptococcus varani</name>
    <dbReference type="NCBI Taxonomy" id="1608583"/>
    <lineage>
        <taxon>Bacteria</taxon>
        <taxon>Bacillati</taxon>
        <taxon>Bacillota</taxon>
        <taxon>Bacilli</taxon>
        <taxon>Lactobacillales</taxon>
        <taxon>Streptococcaceae</taxon>
        <taxon>Streptococcus</taxon>
    </lineage>
</organism>
<proteinExistence type="predicted"/>
<dbReference type="GO" id="GO:0008081">
    <property type="term" value="F:phosphoric diester hydrolase activity"/>
    <property type="evidence" value="ECO:0007669"/>
    <property type="project" value="InterPro"/>
</dbReference>
<keyword evidence="1" id="KW-1133">Transmembrane helix</keyword>
<keyword evidence="4" id="KW-1185">Reference proteome</keyword>
<dbReference type="AlphaFoldDB" id="A0A0E4H3P6"/>
<name>A0A0E4H3P6_9STRE</name>
<keyword evidence="1" id="KW-0472">Membrane</keyword>
<gene>
    <name evidence="3" type="ORF">BN1356_00396</name>
</gene>
<dbReference type="SUPFAM" id="SSF51695">
    <property type="entry name" value="PLC-like phosphodiesterases"/>
    <property type="match status" value="1"/>
</dbReference>
<dbReference type="GO" id="GO:0006629">
    <property type="term" value="P:lipid metabolic process"/>
    <property type="evidence" value="ECO:0007669"/>
    <property type="project" value="InterPro"/>
</dbReference>